<keyword evidence="1" id="KW-0812">Transmembrane</keyword>
<accession>A6DL64</accession>
<evidence type="ECO:0008006" key="4">
    <source>
        <dbReference type="Google" id="ProtNLM"/>
    </source>
</evidence>
<organism evidence="2 3">
    <name type="scientific">Lentisphaera araneosa HTCC2155</name>
    <dbReference type="NCBI Taxonomy" id="313628"/>
    <lineage>
        <taxon>Bacteria</taxon>
        <taxon>Pseudomonadati</taxon>
        <taxon>Lentisphaerota</taxon>
        <taxon>Lentisphaeria</taxon>
        <taxon>Lentisphaerales</taxon>
        <taxon>Lentisphaeraceae</taxon>
        <taxon>Lentisphaera</taxon>
    </lineage>
</organism>
<feature type="transmembrane region" description="Helical" evidence="1">
    <location>
        <begin position="49"/>
        <end position="71"/>
    </location>
</feature>
<proteinExistence type="predicted"/>
<reference evidence="2 3" key="1">
    <citation type="journal article" date="2010" name="J. Bacteriol.">
        <title>Genome sequence of Lentisphaera araneosa HTCC2155T, the type species of the order Lentisphaerales in the phylum Lentisphaerae.</title>
        <authorList>
            <person name="Thrash J.C."/>
            <person name="Cho J.C."/>
            <person name="Vergin K.L."/>
            <person name="Morris R.M."/>
            <person name="Giovannoni S.J."/>
        </authorList>
    </citation>
    <scope>NUCLEOTIDE SEQUENCE [LARGE SCALE GENOMIC DNA]</scope>
    <source>
        <strain evidence="2 3">HTCC2155</strain>
    </source>
</reference>
<keyword evidence="1" id="KW-0472">Membrane</keyword>
<evidence type="ECO:0000256" key="1">
    <source>
        <dbReference type="SAM" id="Phobius"/>
    </source>
</evidence>
<evidence type="ECO:0000313" key="3">
    <source>
        <dbReference type="Proteomes" id="UP000004947"/>
    </source>
</evidence>
<comment type="caution">
    <text evidence="2">The sequence shown here is derived from an EMBL/GenBank/DDBJ whole genome shotgun (WGS) entry which is preliminary data.</text>
</comment>
<dbReference type="Proteomes" id="UP000004947">
    <property type="component" value="Unassembled WGS sequence"/>
</dbReference>
<keyword evidence="3" id="KW-1185">Reference proteome</keyword>
<name>A6DL64_9BACT</name>
<feature type="transmembrane region" description="Helical" evidence="1">
    <location>
        <begin position="403"/>
        <end position="423"/>
    </location>
</feature>
<dbReference type="EMBL" id="ABCK01000008">
    <property type="protein sequence ID" value="EDM27666.1"/>
    <property type="molecule type" value="Genomic_DNA"/>
</dbReference>
<protein>
    <recommendedName>
        <fullName evidence="4">ABC transporter permease</fullName>
    </recommendedName>
</protein>
<dbReference type="OrthoDB" id="9796287at2"/>
<feature type="transmembrane region" description="Helical" evidence="1">
    <location>
        <begin position="99"/>
        <end position="124"/>
    </location>
</feature>
<feature type="transmembrane region" description="Helical" evidence="1">
    <location>
        <begin position="429"/>
        <end position="447"/>
    </location>
</feature>
<evidence type="ECO:0000313" key="2">
    <source>
        <dbReference type="EMBL" id="EDM27666.1"/>
    </source>
</evidence>
<feature type="transmembrane region" description="Helical" evidence="1">
    <location>
        <begin position="20"/>
        <end position="37"/>
    </location>
</feature>
<dbReference type="AlphaFoldDB" id="A6DL64"/>
<gene>
    <name evidence="2" type="ORF">LNTAR_20708</name>
</gene>
<dbReference type="STRING" id="313628.LNTAR_20708"/>
<dbReference type="PANTHER" id="PTHR43471">
    <property type="entry name" value="ABC TRANSPORTER PERMEASE"/>
    <property type="match status" value="1"/>
</dbReference>
<keyword evidence="1" id="KW-1133">Transmembrane helix</keyword>
<sequence>MFQIFTIAKQTLRAHLRSKALLTIIPVLLCLIWILTADTSGDGTLKSMFLVRLEYSINMAVLLCALITLWLSAFNLSSQEVESHQIQLMLTRPVRTSQIWLGKFLGTLCISASLLALSFCYITWHVSNDYEKLKYEYLQNSDRVIAWFYENYPQGKVKDRQLGEMANEHFRLYYSLVEPEKQLSKEDFKDVDTLGINKANIFTNLSFALSNMQKLVSVKTELLTARIHHDGEPSFRQASAEEIFDRRLKQGLTRENMRDNMLPLIRDEIARSEGRIGQSDSKEWTFSGLDTEQEKDIYLKMRLFYGMDLNSLNKTGQVNVLISMWEPNKKIWSDPYPWLGRGARYYHLPIRSDFISKDGEAKVKITNAERGRNNTNAVLIRKNEGPFIVMGQYSFKQSMTQTFLLYTGLLATFTAVGCSFGFLFSSSMAILLAGTYFILGSLLNSFIATAAPPGLFEQIIFYFHLAISKIIAGFGDFHSGEYLARGQILSYFDALKILSIEVLLKISALLAITVQCVKRKEFGKVARK</sequence>
<dbReference type="RefSeq" id="WP_007278624.1">
    <property type="nucleotide sequence ID" value="NZ_ABCK01000008.1"/>
</dbReference>